<dbReference type="InterPro" id="IPR047127">
    <property type="entry name" value="MutT-like"/>
</dbReference>
<dbReference type="Proteomes" id="UP001518925">
    <property type="component" value="Unassembled WGS sequence"/>
</dbReference>
<dbReference type="Gene3D" id="3.90.79.10">
    <property type="entry name" value="Nucleoside Triphosphate Pyrophosphohydrolase"/>
    <property type="match status" value="1"/>
</dbReference>
<dbReference type="PROSITE" id="PS51462">
    <property type="entry name" value="NUDIX"/>
    <property type="match status" value="1"/>
</dbReference>
<protein>
    <recommendedName>
        <fullName evidence="11">8-oxo-dGTP diphosphatase</fullName>
        <ecNumber evidence="11">3.6.1.55</ecNumber>
    </recommendedName>
</protein>
<dbReference type="PANTHER" id="PTHR47707:SF1">
    <property type="entry name" value="NUDIX HYDROLASE FAMILY PROTEIN"/>
    <property type="match status" value="1"/>
</dbReference>
<reference evidence="13 14" key="1">
    <citation type="submission" date="2021-02" db="EMBL/GenBank/DDBJ databases">
        <title>Bacillus sp. RD4P76, an endophyte from a halophyte.</title>
        <authorList>
            <person name="Sun J.-Q."/>
        </authorList>
    </citation>
    <scope>NUCLEOTIDE SEQUENCE [LARGE SCALE GENOMIC DNA]</scope>
    <source>
        <strain evidence="13 14">RD4P76</strain>
    </source>
</reference>
<proteinExistence type="inferred from homology"/>
<comment type="caution">
    <text evidence="13">The sequence shown here is derived from an EMBL/GenBank/DDBJ whole genome shotgun (WGS) entry which is preliminary data.</text>
</comment>
<dbReference type="RefSeq" id="WP_204203113.1">
    <property type="nucleotide sequence ID" value="NZ_JAFELM010000027.1"/>
</dbReference>
<accession>A0ABS2DJK3</accession>
<dbReference type="PANTHER" id="PTHR47707">
    <property type="entry name" value="8-OXO-DGTP DIPHOSPHATASE"/>
    <property type="match status" value="1"/>
</dbReference>
<dbReference type="CDD" id="cd03425">
    <property type="entry name" value="NUDIX_MutT_NudA_like"/>
    <property type="match status" value="1"/>
</dbReference>
<evidence type="ECO:0000256" key="1">
    <source>
        <dbReference type="ARBA" id="ARBA00001946"/>
    </source>
</evidence>
<keyword evidence="14" id="KW-1185">Reference proteome</keyword>
<comment type="similarity">
    <text evidence="2">Belongs to the Nudix hydrolase family.</text>
</comment>
<organism evidence="13 14">
    <name type="scientific">Bacillus suaedaesalsae</name>
    <dbReference type="NCBI Taxonomy" id="2810349"/>
    <lineage>
        <taxon>Bacteria</taxon>
        <taxon>Bacillati</taxon>
        <taxon>Bacillota</taxon>
        <taxon>Bacilli</taxon>
        <taxon>Bacillales</taxon>
        <taxon>Bacillaceae</taxon>
        <taxon>Bacillus</taxon>
    </lineage>
</organism>
<evidence type="ECO:0000256" key="10">
    <source>
        <dbReference type="ARBA" id="ARBA00035861"/>
    </source>
</evidence>
<evidence type="ECO:0000313" key="14">
    <source>
        <dbReference type="Proteomes" id="UP001518925"/>
    </source>
</evidence>
<keyword evidence="6" id="KW-0227">DNA damage</keyword>
<name>A0ABS2DJK3_9BACI</name>
<evidence type="ECO:0000256" key="3">
    <source>
        <dbReference type="ARBA" id="ARBA00022457"/>
    </source>
</evidence>
<dbReference type="InterPro" id="IPR015797">
    <property type="entry name" value="NUDIX_hydrolase-like_dom_sf"/>
</dbReference>
<evidence type="ECO:0000259" key="12">
    <source>
        <dbReference type="PROSITE" id="PS51462"/>
    </source>
</evidence>
<dbReference type="InterPro" id="IPR000086">
    <property type="entry name" value="NUDIX_hydrolase_dom"/>
</dbReference>
<evidence type="ECO:0000256" key="4">
    <source>
        <dbReference type="ARBA" id="ARBA00022705"/>
    </source>
</evidence>
<keyword evidence="8" id="KW-0460">Magnesium</keyword>
<evidence type="ECO:0000313" key="13">
    <source>
        <dbReference type="EMBL" id="MBM6617741.1"/>
    </source>
</evidence>
<comment type="cofactor">
    <cofactor evidence="1">
        <name>Mg(2+)</name>
        <dbReference type="ChEBI" id="CHEBI:18420"/>
    </cofactor>
</comment>
<dbReference type="EC" id="3.6.1.55" evidence="11"/>
<sequence length="128" mass="14666">MNELKVVGAVIVNDLGEILCAKRSTTMSMPGKWEFPGGKVERNENEQDALIREIKEELQCDIEVYDKIAETLHEYAEFTILLVTYNAKITSGSPVNKEHEELRWFKLEQLKALDWAEADIPTVKLLLM</sequence>
<evidence type="ECO:0000256" key="6">
    <source>
        <dbReference type="ARBA" id="ARBA00022763"/>
    </source>
</evidence>
<keyword evidence="4" id="KW-0235">DNA replication</keyword>
<comment type="catalytic activity">
    <reaction evidence="10">
        <text>8-oxo-dGTP + H2O = 8-oxo-dGMP + diphosphate + H(+)</text>
        <dbReference type="Rhea" id="RHEA:31575"/>
        <dbReference type="ChEBI" id="CHEBI:15377"/>
        <dbReference type="ChEBI" id="CHEBI:15378"/>
        <dbReference type="ChEBI" id="CHEBI:33019"/>
        <dbReference type="ChEBI" id="CHEBI:63224"/>
        <dbReference type="ChEBI" id="CHEBI:77896"/>
        <dbReference type="EC" id="3.6.1.55"/>
    </reaction>
</comment>
<keyword evidence="7" id="KW-0378">Hydrolase</keyword>
<evidence type="ECO:0000256" key="9">
    <source>
        <dbReference type="ARBA" id="ARBA00023204"/>
    </source>
</evidence>
<evidence type="ECO:0000256" key="2">
    <source>
        <dbReference type="ARBA" id="ARBA00005582"/>
    </source>
</evidence>
<gene>
    <name evidence="13" type="ORF">JR050_08680</name>
</gene>
<evidence type="ECO:0000256" key="11">
    <source>
        <dbReference type="ARBA" id="ARBA00038905"/>
    </source>
</evidence>
<keyword evidence="5" id="KW-0479">Metal-binding</keyword>
<feature type="domain" description="Nudix hydrolase" evidence="12">
    <location>
        <begin position="2"/>
        <end position="127"/>
    </location>
</feature>
<dbReference type="EMBL" id="JAFELM010000027">
    <property type="protein sequence ID" value="MBM6617741.1"/>
    <property type="molecule type" value="Genomic_DNA"/>
</dbReference>
<evidence type="ECO:0000256" key="5">
    <source>
        <dbReference type="ARBA" id="ARBA00022723"/>
    </source>
</evidence>
<keyword evidence="9" id="KW-0234">DNA repair</keyword>
<dbReference type="SUPFAM" id="SSF55811">
    <property type="entry name" value="Nudix"/>
    <property type="match status" value="1"/>
</dbReference>
<keyword evidence="3" id="KW-0515">Mutator protein</keyword>
<evidence type="ECO:0000256" key="8">
    <source>
        <dbReference type="ARBA" id="ARBA00022842"/>
    </source>
</evidence>
<evidence type="ECO:0000256" key="7">
    <source>
        <dbReference type="ARBA" id="ARBA00022801"/>
    </source>
</evidence>
<dbReference type="Pfam" id="PF00293">
    <property type="entry name" value="NUDIX"/>
    <property type="match status" value="1"/>
</dbReference>